<protein>
    <recommendedName>
        <fullName evidence="3">Secreted protein</fullName>
    </recommendedName>
</protein>
<sequence>MSPVVVSVVVGVAVVDPVGSTVSPLEVDEDDEVDEVEVSVTVSLAGLSPHPAVMRPVQAIALDIRE</sequence>
<gene>
    <name evidence="1" type="ORF">O0S08_07935</name>
</gene>
<evidence type="ECO:0008006" key="3">
    <source>
        <dbReference type="Google" id="ProtNLM"/>
    </source>
</evidence>
<organism evidence="1 2">
    <name type="scientific">Nannocystis punicea</name>
    <dbReference type="NCBI Taxonomy" id="2995304"/>
    <lineage>
        <taxon>Bacteria</taxon>
        <taxon>Pseudomonadati</taxon>
        <taxon>Myxococcota</taxon>
        <taxon>Polyangia</taxon>
        <taxon>Nannocystales</taxon>
        <taxon>Nannocystaceae</taxon>
        <taxon>Nannocystis</taxon>
    </lineage>
</organism>
<dbReference type="RefSeq" id="WP_269038422.1">
    <property type="nucleotide sequence ID" value="NZ_CP114040.1"/>
</dbReference>
<evidence type="ECO:0000313" key="1">
    <source>
        <dbReference type="EMBL" id="WAS96080.1"/>
    </source>
</evidence>
<keyword evidence="2" id="KW-1185">Reference proteome</keyword>
<accession>A0ABY7HAE1</accession>
<name>A0ABY7HAE1_9BACT</name>
<reference evidence="1" key="1">
    <citation type="submission" date="2022-11" db="EMBL/GenBank/DDBJ databases">
        <title>Minimal conservation of predation-associated metabolite biosynthetic gene clusters underscores biosynthetic potential of Myxococcota including descriptions for ten novel species: Archangium lansinium sp. nov., Myxococcus landrumus sp. nov., Nannocystis bai.</title>
        <authorList>
            <person name="Ahearne A."/>
            <person name="Stevens C."/>
            <person name="Dowd S."/>
        </authorList>
    </citation>
    <scope>NUCLEOTIDE SEQUENCE</scope>
    <source>
        <strain evidence="1">Fl3</strain>
    </source>
</reference>
<dbReference type="Proteomes" id="UP001164459">
    <property type="component" value="Chromosome"/>
</dbReference>
<evidence type="ECO:0000313" key="2">
    <source>
        <dbReference type="Proteomes" id="UP001164459"/>
    </source>
</evidence>
<dbReference type="EMBL" id="CP114040">
    <property type="protein sequence ID" value="WAS96080.1"/>
    <property type="molecule type" value="Genomic_DNA"/>
</dbReference>
<proteinExistence type="predicted"/>